<evidence type="ECO:0000313" key="4">
    <source>
        <dbReference type="Proteomes" id="UP001060771"/>
    </source>
</evidence>
<reference evidence="1" key="4">
    <citation type="journal article" date="2023" name="Microbiol. Resour. Announc.">
        <title>Complete Genome Sequence of Vulcanisaeta souniana Strain IC-059, a Hyperthermophilic Archaeon Isolated from Hot Spring Water in Japan.</title>
        <authorList>
            <person name="Kato S."/>
            <person name="Itoh T."/>
            <person name="Wu L."/>
            <person name="Ma J."/>
            <person name="Ohkuma M."/>
        </authorList>
    </citation>
    <scope>NUCLEOTIDE SEQUENCE</scope>
    <source>
        <strain evidence="1">JCM 11219</strain>
    </source>
</reference>
<dbReference type="EMBL" id="AP026830">
    <property type="protein sequence ID" value="BDR92279.1"/>
    <property type="molecule type" value="Genomic_DNA"/>
</dbReference>
<dbReference type="AlphaFoldDB" id="A0A830EGF7"/>
<dbReference type="Proteomes" id="UP000657075">
    <property type="component" value="Unassembled WGS sequence"/>
</dbReference>
<proteinExistence type="predicted"/>
<evidence type="ECO:0000313" key="2">
    <source>
        <dbReference type="EMBL" id="GGI74355.1"/>
    </source>
</evidence>
<reference evidence="4" key="3">
    <citation type="submission" date="2022-09" db="EMBL/GenBank/DDBJ databases">
        <title>Complete genome sequence of Vulcanisaeta souniana.</title>
        <authorList>
            <person name="Kato S."/>
            <person name="Itoh T."/>
            <person name="Ohkuma M."/>
        </authorList>
    </citation>
    <scope>NUCLEOTIDE SEQUENCE [LARGE SCALE GENOMIC DNA]</scope>
    <source>
        <strain evidence="4">JCM 11219</strain>
    </source>
</reference>
<dbReference type="RefSeq" id="WP_188602865.1">
    <property type="nucleotide sequence ID" value="NZ_BMNM01000003.1"/>
</dbReference>
<evidence type="ECO:0000313" key="1">
    <source>
        <dbReference type="EMBL" id="BDR92279.1"/>
    </source>
</evidence>
<dbReference type="Proteomes" id="UP001060771">
    <property type="component" value="Chromosome"/>
</dbReference>
<gene>
    <name evidence="2" type="ORF">GCM10007112_08890</name>
    <name evidence="1" type="ORF">Vsou_13720</name>
</gene>
<reference evidence="2" key="2">
    <citation type="submission" date="2020-09" db="EMBL/GenBank/DDBJ databases">
        <authorList>
            <person name="Sun Q."/>
            <person name="Ohkuma M."/>
        </authorList>
    </citation>
    <scope>NUCLEOTIDE SEQUENCE</scope>
    <source>
        <strain evidence="2">JCM 11219</strain>
    </source>
</reference>
<sequence>MLVPVPREANYHALPQWGVDAVLLREALREGGQVVIMRFVKNGSQYIARPIEGFDQILNALAGVLVNTTLILDGGRRASFIARVGTYHGARVIYLPKKLNRIVEEYWREDRQVIATISVLE</sequence>
<reference evidence="2" key="1">
    <citation type="journal article" date="2014" name="Int. J. Syst. Evol. Microbiol.">
        <title>Complete genome sequence of Corynebacterium casei LMG S-19264T (=DSM 44701T), isolated from a smear-ripened cheese.</title>
        <authorList>
            <consortium name="US DOE Joint Genome Institute (JGI-PGF)"/>
            <person name="Walter F."/>
            <person name="Albersmeier A."/>
            <person name="Kalinowski J."/>
            <person name="Ruckert C."/>
        </authorList>
    </citation>
    <scope>NUCLEOTIDE SEQUENCE</scope>
    <source>
        <strain evidence="2">JCM 11219</strain>
    </source>
</reference>
<accession>A0A830EGF7</accession>
<organism evidence="2 3">
    <name type="scientific">Vulcanisaeta souniana JCM 11219</name>
    <dbReference type="NCBI Taxonomy" id="1293586"/>
    <lineage>
        <taxon>Archaea</taxon>
        <taxon>Thermoproteota</taxon>
        <taxon>Thermoprotei</taxon>
        <taxon>Thermoproteales</taxon>
        <taxon>Thermoproteaceae</taxon>
        <taxon>Vulcanisaeta</taxon>
    </lineage>
</organism>
<dbReference type="EMBL" id="BMNM01000003">
    <property type="protein sequence ID" value="GGI74355.1"/>
    <property type="molecule type" value="Genomic_DNA"/>
</dbReference>
<evidence type="ECO:0000313" key="3">
    <source>
        <dbReference type="Proteomes" id="UP000657075"/>
    </source>
</evidence>
<keyword evidence="4" id="KW-1185">Reference proteome</keyword>
<name>A0A830EGF7_9CREN</name>
<protein>
    <submittedName>
        <fullName evidence="2">Uncharacterized protein</fullName>
    </submittedName>
</protein>